<evidence type="ECO:0000313" key="10">
    <source>
        <dbReference type="EMBL" id="OLN26255.1"/>
    </source>
</evidence>
<organism evidence="10 11">
    <name type="scientific">Desulfosporosinus metallidurans</name>
    <dbReference type="NCBI Taxonomy" id="1888891"/>
    <lineage>
        <taxon>Bacteria</taxon>
        <taxon>Bacillati</taxon>
        <taxon>Bacillota</taxon>
        <taxon>Clostridia</taxon>
        <taxon>Eubacteriales</taxon>
        <taxon>Desulfitobacteriaceae</taxon>
        <taxon>Desulfosporosinus</taxon>
    </lineage>
</organism>
<keyword evidence="5 6" id="KW-0413">Isomerase</keyword>
<dbReference type="Proteomes" id="UP000186102">
    <property type="component" value="Unassembled WGS sequence"/>
</dbReference>
<proteinExistence type="predicted"/>
<reference evidence="10 11" key="1">
    <citation type="submission" date="2016-09" db="EMBL/GenBank/DDBJ databases">
        <title>Complete genome of Desulfosporosinus sp. OL.</title>
        <authorList>
            <person name="Mardanov A."/>
            <person name="Beletsky A."/>
            <person name="Panova A."/>
            <person name="Karnachuk O."/>
            <person name="Ravin N."/>
        </authorList>
    </citation>
    <scope>NUCLEOTIDE SEQUENCE [LARGE SCALE GENOMIC DNA]</scope>
    <source>
        <strain evidence="10 11">OL</strain>
    </source>
</reference>
<keyword evidence="3" id="KW-0732">Signal</keyword>
<dbReference type="InterPro" id="IPR046357">
    <property type="entry name" value="PPIase_dom_sf"/>
</dbReference>
<dbReference type="InterPro" id="IPR050245">
    <property type="entry name" value="PrsA_foldase"/>
</dbReference>
<keyword evidence="11" id="KW-1185">Reference proteome</keyword>
<comment type="caution">
    <text evidence="10">The sequence shown here is derived from an EMBL/GenBank/DDBJ whole genome shotgun (WGS) entry which is preliminary data.</text>
</comment>
<feature type="transmembrane region" description="Helical" evidence="8">
    <location>
        <begin position="137"/>
        <end position="157"/>
    </location>
</feature>
<dbReference type="Gene3D" id="6.10.140.970">
    <property type="match status" value="1"/>
</dbReference>
<dbReference type="GO" id="GO:0003755">
    <property type="term" value="F:peptidyl-prolyl cis-trans isomerase activity"/>
    <property type="evidence" value="ECO:0007669"/>
    <property type="project" value="UniProtKB-KW"/>
</dbReference>
<keyword evidence="8" id="KW-0812">Transmembrane</keyword>
<keyword evidence="8" id="KW-0472">Membrane</keyword>
<dbReference type="RefSeq" id="WP_075367297.1">
    <property type="nucleotide sequence ID" value="NZ_MLBF01000082.1"/>
</dbReference>
<evidence type="ECO:0000256" key="6">
    <source>
        <dbReference type="PROSITE-ProRule" id="PRU00278"/>
    </source>
</evidence>
<feature type="region of interest" description="Disordered" evidence="7">
    <location>
        <begin position="1"/>
        <end position="27"/>
    </location>
</feature>
<evidence type="ECO:0000256" key="1">
    <source>
        <dbReference type="ARBA" id="ARBA00000971"/>
    </source>
</evidence>
<keyword evidence="8" id="KW-1133">Transmembrane helix</keyword>
<dbReference type="SUPFAM" id="SSF54534">
    <property type="entry name" value="FKBP-like"/>
    <property type="match status" value="2"/>
</dbReference>
<sequence length="766" mass="87730">MVWKNLKAGQVEGSQVEPVNTEGKSDTSAIQDLLDTLRLGFWRPKKKAPSDSDKDIGISELNPAEAEEAVSGNQQNLEGNDVGELEGEILYKDETNNETDNESIVEDTQEIADIAFEQVKDSELKRFSVRKGFRSKIIIILVLIFLSLLGNKVYAFITEPKPPSEDVVAAFSGKYLTKEELSNYISSKGFKEEEHGLCEKHGFDHKKCDKTEACETHPIHSLEGYRQIISMIAVQKIVDDWAKEKGITQKSEVKHDFKHLVEEVNLDQLVDKVHKDQLSPEKIDKWEIQKYYDANKDKYKDKPFSEVEGEIRNSLAAEKDKNFFPEYIEQLKKNAALNVNYALLKVVDPTEAELKSFYEKNKEKYLEPKKVKILEIKVDISGSEDEGRKKIDEALTKIRSGERFEDVALTYSSSKQLEAYYLKPGEKWTDFEDEIFNLQVNELSAVFKAGNSFYIVKVIEKQDKRQKTFGEVLNEVKVEVIKEKEDKQYELRKNEALFSIHGKTFTLGEFATEFKELSPETQSKITGYEAKKSLIDQLIAKELLLEETGDDVADKNKSKEIEELKSQYIQQILHKEEIDEKLGEISDEEARKLYDEKKSFLVDPPKAKISLVRIGQGTSEAEKNRARQRIDEALQKLKGGSDFAAVAKEYSNDPTASVGGELNEWIVDDSHLDPILKKIIFNLQVNQISNDFEYKGGYYVVKLLKKEDRKQKTFDESKELLKKALIDEKHLTMESALEDKLLKKAQLVIYNSSLKRMLKEDISTTK</sequence>
<evidence type="ECO:0000256" key="5">
    <source>
        <dbReference type="ARBA" id="ARBA00023235"/>
    </source>
</evidence>
<evidence type="ECO:0000256" key="4">
    <source>
        <dbReference type="ARBA" id="ARBA00023110"/>
    </source>
</evidence>
<dbReference type="AlphaFoldDB" id="A0A1Q8QG11"/>
<protein>
    <recommendedName>
        <fullName evidence="2">peptidylprolyl isomerase</fullName>
        <ecNumber evidence="2">5.2.1.8</ecNumber>
    </recommendedName>
</protein>
<evidence type="ECO:0000256" key="8">
    <source>
        <dbReference type="SAM" id="Phobius"/>
    </source>
</evidence>
<dbReference type="STRING" id="1888891.DSOL_5058"/>
<gene>
    <name evidence="10" type="ORF">DSOL_5058</name>
</gene>
<evidence type="ECO:0000256" key="2">
    <source>
        <dbReference type="ARBA" id="ARBA00013194"/>
    </source>
</evidence>
<evidence type="ECO:0000256" key="7">
    <source>
        <dbReference type="SAM" id="MobiDB-lite"/>
    </source>
</evidence>
<dbReference type="EMBL" id="MLBF01000082">
    <property type="protein sequence ID" value="OLN26255.1"/>
    <property type="molecule type" value="Genomic_DNA"/>
</dbReference>
<name>A0A1Q8QG11_9FIRM</name>
<dbReference type="PANTHER" id="PTHR47245:SF1">
    <property type="entry name" value="FOLDASE PROTEIN PRSA"/>
    <property type="match status" value="1"/>
</dbReference>
<dbReference type="Gene3D" id="1.10.4030.10">
    <property type="entry name" value="Porin chaperone SurA, peptide-binding domain"/>
    <property type="match status" value="1"/>
</dbReference>
<feature type="domain" description="PpiC" evidence="9">
    <location>
        <begin position="368"/>
        <end position="460"/>
    </location>
</feature>
<dbReference type="Pfam" id="PF13145">
    <property type="entry name" value="Rotamase_2"/>
    <property type="match status" value="1"/>
</dbReference>
<comment type="catalytic activity">
    <reaction evidence="1">
        <text>[protein]-peptidylproline (omega=180) = [protein]-peptidylproline (omega=0)</text>
        <dbReference type="Rhea" id="RHEA:16237"/>
        <dbReference type="Rhea" id="RHEA-COMP:10747"/>
        <dbReference type="Rhea" id="RHEA-COMP:10748"/>
        <dbReference type="ChEBI" id="CHEBI:83833"/>
        <dbReference type="ChEBI" id="CHEBI:83834"/>
        <dbReference type="EC" id="5.2.1.8"/>
    </reaction>
</comment>
<dbReference type="Pfam" id="PF13616">
    <property type="entry name" value="Rotamase_3"/>
    <property type="match status" value="1"/>
</dbReference>
<dbReference type="EC" id="5.2.1.8" evidence="2"/>
<dbReference type="PROSITE" id="PS50198">
    <property type="entry name" value="PPIC_PPIASE_2"/>
    <property type="match status" value="2"/>
</dbReference>
<keyword evidence="4 6" id="KW-0697">Rotamase</keyword>
<dbReference type="Gene3D" id="3.10.50.40">
    <property type="match status" value="2"/>
</dbReference>
<evidence type="ECO:0000313" key="11">
    <source>
        <dbReference type="Proteomes" id="UP000186102"/>
    </source>
</evidence>
<accession>A0A1Q8QG11</accession>
<dbReference type="PANTHER" id="PTHR47245">
    <property type="entry name" value="PEPTIDYLPROLYL ISOMERASE"/>
    <property type="match status" value="1"/>
</dbReference>
<dbReference type="InterPro" id="IPR000297">
    <property type="entry name" value="PPIase_PpiC"/>
</dbReference>
<evidence type="ECO:0000256" key="3">
    <source>
        <dbReference type="ARBA" id="ARBA00022729"/>
    </source>
</evidence>
<feature type="domain" description="PpiC" evidence="9">
    <location>
        <begin position="604"/>
        <end position="705"/>
    </location>
</feature>
<evidence type="ECO:0000259" key="9">
    <source>
        <dbReference type="PROSITE" id="PS50198"/>
    </source>
</evidence>